<accession>A0A6A5K9F7</accession>
<feature type="region of interest" description="Disordered" evidence="1">
    <location>
        <begin position="250"/>
        <end position="294"/>
    </location>
</feature>
<feature type="region of interest" description="Disordered" evidence="1">
    <location>
        <begin position="757"/>
        <end position="804"/>
    </location>
</feature>
<protein>
    <submittedName>
        <fullName evidence="2">Uncharacterized protein</fullName>
    </submittedName>
</protein>
<keyword evidence="3" id="KW-1185">Reference proteome</keyword>
<gene>
    <name evidence="2" type="ORF">BDW02DRAFT_631578</name>
</gene>
<feature type="region of interest" description="Disordered" evidence="1">
    <location>
        <begin position="1"/>
        <end position="39"/>
    </location>
</feature>
<evidence type="ECO:0000313" key="2">
    <source>
        <dbReference type="EMBL" id="KAF1832971.1"/>
    </source>
</evidence>
<reference evidence="2" key="1">
    <citation type="submission" date="2020-01" db="EMBL/GenBank/DDBJ databases">
        <authorList>
            <consortium name="DOE Joint Genome Institute"/>
            <person name="Haridas S."/>
            <person name="Albert R."/>
            <person name="Binder M."/>
            <person name="Bloem J."/>
            <person name="Labutti K."/>
            <person name="Salamov A."/>
            <person name="Andreopoulos B."/>
            <person name="Baker S.E."/>
            <person name="Barry K."/>
            <person name="Bills G."/>
            <person name="Bluhm B.H."/>
            <person name="Cannon C."/>
            <person name="Castanera R."/>
            <person name="Culley D.E."/>
            <person name="Daum C."/>
            <person name="Ezra D."/>
            <person name="Gonzalez J.B."/>
            <person name="Henrissat B."/>
            <person name="Kuo A."/>
            <person name="Liang C."/>
            <person name="Lipzen A."/>
            <person name="Lutzoni F."/>
            <person name="Magnuson J."/>
            <person name="Mondo S."/>
            <person name="Nolan M."/>
            <person name="Ohm R."/>
            <person name="Pangilinan J."/>
            <person name="Park H.-J."/>
            <person name="Ramirez L."/>
            <person name="Alfaro M."/>
            <person name="Sun H."/>
            <person name="Tritt A."/>
            <person name="Yoshinaga Y."/>
            <person name="Zwiers L.-H."/>
            <person name="Turgeon B.G."/>
            <person name="Goodwin S.B."/>
            <person name="Spatafora J.W."/>
            <person name="Crous P.W."/>
            <person name="Grigoriev I.V."/>
        </authorList>
    </citation>
    <scope>NUCLEOTIDE SEQUENCE</scope>
    <source>
        <strain evidence="2">P77</strain>
    </source>
</reference>
<evidence type="ECO:0000256" key="1">
    <source>
        <dbReference type="SAM" id="MobiDB-lite"/>
    </source>
</evidence>
<dbReference type="EMBL" id="ML975327">
    <property type="protein sequence ID" value="KAF1832971.1"/>
    <property type="molecule type" value="Genomic_DNA"/>
</dbReference>
<sequence>MASSPGKMSGITNNHVVRQPEPRESPVSKADTESSAYDRCSTDLMYRADGGYLAEQPTQTPVNGDARALATMSRSAIEDIQGYLMDQYKAAEKVGHEWIEPTGTKTVFFLQQKDTQDQEPDSLDSATKLDMETYINGEDEDEGDISAFHCDTVASVTRSFDVTNSSVGGLTILPTIEEVDEKEAGNPASQATSRKARLRRSEATLSLAGIIERADLSGFVVCDSDSNSEDGIEGICKSIELKLPTLAEGEQDVQSGVSPITPPNAQHFPSISPPQAIDIPAPRSPSQKSGLRCHSGSESLASLIARADDASPPSSPPSLSSSPPPCPSPTTSSFGRGPCYDPYFTGHTPCATQDDRVVGRSADEAVDMLNRRFKIVHSGVDMVLGSSGLRSVVYAYEDEFGREVAVGDDTTNSVIVDGDESEFEASSSVDENVVDTPVLGIELDVSGLLEEGDEDPHLYEAQVVRFVPELDILPLQTPPTQIVPENEVLYDYDSSFNSVVAPWMEHGRLDRVAEGAHRRMEMFDNVLREPVVESSPVEISPSELPNAAPRVHTTASKDTLKKTSFHSSVFSNGTSVTSNSSYNTNRPMSARDDYSRLMDALDLEIEAHKCEEGCDVCASTMRGCSVVSIGPANKRSRNISDGIARDGRRIVSLPVVPSEQVRSGLRLGDADNDSAAAIAAVNGVDLHHSPERMRRILAVPDTPERIGREIDDFLNYMSMEKGTNDDEVEGVALPCVPLPTVKQEAEETANIFAVPHSRGAAPTRKRTRPRPKTTPLRTSHSMTRTGSHPPTPLNNRTVVVGLKR</sequence>
<organism evidence="2 3">
    <name type="scientific">Decorospora gaudefroyi</name>
    <dbReference type="NCBI Taxonomy" id="184978"/>
    <lineage>
        <taxon>Eukaryota</taxon>
        <taxon>Fungi</taxon>
        <taxon>Dikarya</taxon>
        <taxon>Ascomycota</taxon>
        <taxon>Pezizomycotina</taxon>
        <taxon>Dothideomycetes</taxon>
        <taxon>Pleosporomycetidae</taxon>
        <taxon>Pleosporales</taxon>
        <taxon>Pleosporineae</taxon>
        <taxon>Pleosporaceae</taxon>
        <taxon>Decorospora</taxon>
    </lineage>
</organism>
<feature type="compositionally biased region" description="Polar residues" evidence="1">
    <location>
        <begin position="252"/>
        <end position="269"/>
    </location>
</feature>
<dbReference type="AlphaFoldDB" id="A0A6A5K9F7"/>
<dbReference type="Proteomes" id="UP000800040">
    <property type="component" value="Unassembled WGS sequence"/>
</dbReference>
<feature type="compositionally biased region" description="Polar residues" evidence="1">
    <location>
        <begin position="779"/>
        <end position="797"/>
    </location>
</feature>
<dbReference type="OrthoDB" id="3692081at2759"/>
<feature type="region of interest" description="Disordered" evidence="1">
    <location>
        <begin position="537"/>
        <end position="556"/>
    </location>
</feature>
<evidence type="ECO:0000313" key="3">
    <source>
        <dbReference type="Proteomes" id="UP000800040"/>
    </source>
</evidence>
<name>A0A6A5K9F7_9PLEO</name>
<feature type="compositionally biased region" description="Basic and acidic residues" evidence="1">
    <location>
        <begin position="18"/>
        <end position="32"/>
    </location>
</feature>
<feature type="region of interest" description="Disordered" evidence="1">
    <location>
        <begin position="307"/>
        <end position="333"/>
    </location>
</feature>
<proteinExistence type="predicted"/>